<dbReference type="InterPro" id="IPR050425">
    <property type="entry name" value="NAD(P)_dehydrat-like"/>
</dbReference>
<dbReference type="Proteomes" id="UP001370490">
    <property type="component" value="Unassembled WGS sequence"/>
</dbReference>
<keyword evidence="1" id="KW-0521">NADP</keyword>
<feature type="domain" description="NAD-dependent epimerase/dehydratase" evidence="4">
    <location>
        <begin position="8"/>
        <end position="249"/>
    </location>
</feature>
<dbReference type="Pfam" id="PF01370">
    <property type="entry name" value="Epimerase"/>
    <property type="match status" value="1"/>
</dbReference>
<proteinExistence type="inferred from homology"/>
<comment type="similarity">
    <text evidence="3">Belongs to the NAD(P)-dependent epimerase/dehydratase family. Dihydroflavonol-4-reductase subfamily.</text>
</comment>
<dbReference type="PANTHER" id="PTHR10366">
    <property type="entry name" value="NAD DEPENDENT EPIMERASE/DEHYDRATASE"/>
    <property type="match status" value="1"/>
</dbReference>
<evidence type="ECO:0000259" key="4">
    <source>
        <dbReference type="Pfam" id="PF01370"/>
    </source>
</evidence>
<dbReference type="EMBL" id="JBAMMX010000021">
    <property type="protein sequence ID" value="KAK6920272.1"/>
    <property type="molecule type" value="Genomic_DNA"/>
</dbReference>
<dbReference type="InterPro" id="IPR036291">
    <property type="entry name" value="NAD(P)-bd_dom_sf"/>
</dbReference>
<accession>A0AAN8V0C5</accession>
<dbReference type="GO" id="GO:0016616">
    <property type="term" value="F:oxidoreductase activity, acting on the CH-OH group of donors, NAD or NADP as acceptor"/>
    <property type="evidence" value="ECO:0007669"/>
    <property type="project" value="TreeGrafter"/>
</dbReference>
<evidence type="ECO:0000256" key="3">
    <source>
        <dbReference type="ARBA" id="ARBA00023445"/>
    </source>
</evidence>
<dbReference type="CDD" id="cd08958">
    <property type="entry name" value="FR_SDR_e"/>
    <property type="match status" value="1"/>
</dbReference>
<keyword evidence="2" id="KW-0560">Oxidoreductase</keyword>
<sequence length="390" mass="43641">MEGERGLVCVTGGTGFIASWLIMRLLQNGYKVQTTVRPDPEGKRDVSYLTNLPGAFERLQIFNADLDEPESFSDAIQGCIGVFHVAHPLAFNENEPEEIVSKRLVEATLGILRICLNSKTVKRVVYTSSSKAVLLCGKDVDVVDENVWSDVDYHKSLNTFGLHYMASKTKSEMAALAFGEEHGLDIVSLLPCRAVGPFLTPHLPASVEVALSMILGKKHLYKYLTNIHMVHVYDVARAHIFLFENPTAKGRYICASDEISINELSEFLSIKYPEYQIPTSDELKGNEGKKLPHLSSKKLLEAGFQFKYGLDEMLDGAIQSCKEKGFLYVGKKERFKYLEFVHKVQVDDLAGAYIFLLENPAANGRYICSSNEMSEFLPAKYPEYQTPTAE</sequence>
<comment type="caution">
    <text evidence="5">The sequence shown here is derived from an EMBL/GenBank/DDBJ whole genome shotgun (WGS) entry which is preliminary data.</text>
</comment>
<dbReference type="SUPFAM" id="SSF51735">
    <property type="entry name" value="NAD(P)-binding Rossmann-fold domains"/>
    <property type="match status" value="1"/>
</dbReference>
<evidence type="ECO:0000313" key="5">
    <source>
        <dbReference type="EMBL" id="KAK6920272.1"/>
    </source>
</evidence>
<gene>
    <name evidence="5" type="ORF">RJ641_016176</name>
</gene>
<protein>
    <submittedName>
        <fullName evidence="5">NAD-dependent epimerase/dehydratase</fullName>
    </submittedName>
</protein>
<dbReference type="Gene3D" id="3.40.50.720">
    <property type="entry name" value="NAD(P)-binding Rossmann-like Domain"/>
    <property type="match status" value="2"/>
</dbReference>
<evidence type="ECO:0000256" key="1">
    <source>
        <dbReference type="ARBA" id="ARBA00022857"/>
    </source>
</evidence>
<dbReference type="AlphaFoldDB" id="A0AAN8V0C5"/>
<evidence type="ECO:0000256" key="2">
    <source>
        <dbReference type="ARBA" id="ARBA00023002"/>
    </source>
</evidence>
<reference evidence="5 6" key="1">
    <citation type="submission" date="2023-12" db="EMBL/GenBank/DDBJ databases">
        <title>A high-quality genome assembly for Dillenia turbinata (Dilleniales).</title>
        <authorList>
            <person name="Chanderbali A."/>
        </authorList>
    </citation>
    <scope>NUCLEOTIDE SEQUENCE [LARGE SCALE GENOMIC DNA]</scope>
    <source>
        <strain evidence="5">LSX21</strain>
        <tissue evidence="5">Leaf</tissue>
    </source>
</reference>
<name>A0AAN8V0C5_9MAGN</name>
<keyword evidence="6" id="KW-1185">Reference proteome</keyword>
<dbReference type="FunFam" id="3.40.50.720:FF:000085">
    <property type="entry name" value="Dihydroflavonol reductase"/>
    <property type="match status" value="1"/>
</dbReference>
<organism evidence="5 6">
    <name type="scientific">Dillenia turbinata</name>
    <dbReference type="NCBI Taxonomy" id="194707"/>
    <lineage>
        <taxon>Eukaryota</taxon>
        <taxon>Viridiplantae</taxon>
        <taxon>Streptophyta</taxon>
        <taxon>Embryophyta</taxon>
        <taxon>Tracheophyta</taxon>
        <taxon>Spermatophyta</taxon>
        <taxon>Magnoliopsida</taxon>
        <taxon>eudicotyledons</taxon>
        <taxon>Gunneridae</taxon>
        <taxon>Pentapetalae</taxon>
        <taxon>Dilleniales</taxon>
        <taxon>Dilleniaceae</taxon>
        <taxon>Dillenia</taxon>
    </lineage>
</organism>
<dbReference type="PANTHER" id="PTHR10366:SF611">
    <property type="entry name" value="NAD-DEPENDENT EPIMERASE_DEHYDRATASE DOMAIN-CONTAINING PROTEIN"/>
    <property type="match status" value="1"/>
</dbReference>
<dbReference type="InterPro" id="IPR001509">
    <property type="entry name" value="Epimerase_deHydtase"/>
</dbReference>
<evidence type="ECO:0000313" key="6">
    <source>
        <dbReference type="Proteomes" id="UP001370490"/>
    </source>
</evidence>